<protein>
    <submittedName>
        <fullName evidence="1">Uncharacterized protein</fullName>
    </submittedName>
</protein>
<gene>
    <name evidence="1" type="ORF">POTOM_001260</name>
</gene>
<evidence type="ECO:0000313" key="1">
    <source>
        <dbReference type="EMBL" id="KAG6792117.1"/>
    </source>
</evidence>
<sequence length="188" mass="21083">MLPKLSPDQFLKLKQFTVLALSATNKILSYNELLEELEVCNVHELEDFLNNECVFAAGLPFSASATGNMEGSHAWPGLSWVSMDFGSHTGYLLVSIGLDKIMEIKLSFETLFCCWNLLDKATGVLCSLVCPCDNHCLQLSESKQGLCFWKNVDGFGYLGGLMEQEEDLIRSKRRRSHHNSSRGRPVYP</sequence>
<dbReference type="AlphaFoldDB" id="A0A8X8IV98"/>
<dbReference type="Proteomes" id="UP000886885">
    <property type="component" value="Chromosome 1A"/>
</dbReference>
<name>A0A8X8IV98_POPTO</name>
<proteinExistence type="predicted"/>
<evidence type="ECO:0000313" key="2">
    <source>
        <dbReference type="Proteomes" id="UP000886885"/>
    </source>
</evidence>
<keyword evidence="2" id="KW-1185">Reference proteome</keyword>
<organism evidence="1 2">
    <name type="scientific">Populus tomentosa</name>
    <name type="common">Chinese white poplar</name>
    <dbReference type="NCBI Taxonomy" id="118781"/>
    <lineage>
        <taxon>Eukaryota</taxon>
        <taxon>Viridiplantae</taxon>
        <taxon>Streptophyta</taxon>
        <taxon>Embryophyta</taxon>
        <taxon>Tracheophyta</taxon>
        <taxon>Spermatophyta</taxon>
        <taxon>Magnoliopsida</taxon>
        <taxon>eudicotyledons</taxon>
        <taxon>Gunneridae</taxon>
        <taxon>Pentapetalae</taxon>
        <taxon>rosids</taxon>
        <taxon>fabids</taxon>
        <taxon>Malpighiales</taxon>
        <taxon>Salicaceae</taxon>
        <taxon>Saliceae</taxon>
        <taxon>Populus</taxon>
    </lineage>
</organism>
<reference evidence="1" key="1">
    <citation type="journal article" date="2020" name="bioRxiv">
        <title>Hybrid origin of Populus tomentosa Carr. identified through genome sequencing and phylogenomic analysis.</title>
        <authorList>
            <person name="An X."/>
            <person name="Gao K."/>
            <person name="Chen Z."/>
            <person name="Li J."/>
            <person name="Yang X."/>
            <person name="Yang X."/>
            <person name="Zhou J."/>
            <person name="Guo T."/>
            <person name="Zhao T."/>
            <person name="Huang S."/>
            <person name="Miao D."/>
            <person name="Khan W.U."/>
            <person name="Rao P."/>
            <person name="Ye M."/>
            <person name="Lei B."/>
            <person name="Liao W."/>
            <person name="Wang J."/>
            <person name="Ji L."/>
            <person name="Li Y."/>
            <person name="Guo B."/>
            <person name="Mustafa N.S."/>
            <person name="Li S."/>
            <person name="Yun Q."/>
            <person name="Keller S.R."/>
            <person name="Mao J."/>
            <person name="Zhang R."/>
            <person name="Strauss S.H."/>
        </authorList>
    </citation>
    <scope>NUCLEOTIDE SEQUENCE</scope>
    <source>
        <strain evidence="1">GM15</strain>
        <tissue evidence="1">Leaf</tissue>
    </source>
</reference>
<dbReference type="EMBL" id="JAAWWB010000001">
    <property type="protein sequence ID" value="KAG6792117.1"/>
    <property type="molecule type" value="Genomic_DNA"/>
</dbReference>
<accession>A0A8X8IV98</accession>
<comment type="caution">
    <text evidence="1">The sequence shown here is derived from an EMBL/GenBank/DDBJ whole genome shotgun (WGS) entry which is preliminary data.</text>
</comment>